<organism evidence="2 3">
    <name type="scientific">Rhodovulum adriaticum</name>
    <name type="common">Rhodopseudomonas adriatica</name>
    <dbReference type="NCBI Taxonomy" id="35804"/>
    <lineage>
        <taxon>Bacteria</taxon>
        <taxon>Pseudomonadati</taxon>
        <taxon>Pseudomonadota</taxon>
        <taxon>Alphaproteobacteria</taxon>
        <taxon>Rhodobacterales</taxon>
        <taxon>Paracoccaceae</taxon>
        <taxon>Rhodovulum</taxon>
    </lineage>
</organism>
<sequence>MTVLDVYLEAVAQPIGQLSSDPEGEMTFTYHAKNLPHAISISLPVRKEPYGDVATRGFFANLPFENEMRDQVMQRHGLSERDIVGLLYHLGAD</sequence>
<gene>
    <name evidence="2" type="ORF">EV656_11012</name>
</gene>
<keyword evidence="3" id="KW-1185">Reference proteome</keyword>
<accession>A0A4R2NJB3</accession>
<dbReference type="EMBL" id="SLXL01000010">
    <property type="protein sequence ID" value="TCP21547.1"/>
    <property type="molecule type" value="Genomic_DNA"/>
</dbReference>
<proteinExistence type="predicted"/>
<name>A0A4R2NJB3_RHOAD</name>
<dbReference type="InterPro" id="IPR017508">
    <property type="entry name" value="HipA_N1"/>
</dbReference>
<reference evidence="2 3" key="1">
    <citation type="submission" date="2019-03" db="EMBL/GenBank/DDBJ databases">
        <title>Genomic Encyclopedia of Type Strains, Phase IV (KMG-IV): sequencing the most valuable type-strain genomes for metagenomic binning, comparative biology and taxonomic classification.</title>
        <authorList>
            <person name="Goeker M."/>
        </authorList>
    </citation>
    <scope>NUCLEOTIDE SEQUENCE [LARGE SCALE GENOMIC DNA]</scope>
    <source>
        <strain evidence="2 3">DSM 2781</strain>
    </source>
</reference>
<evidence type="ECO:0000313" key="3">
    <source>
        <dbReference type="Proteomes" id="UP000295733"/>
    </source>
</evidence>
<evidence type="ECO:0000259" key="1">
    <source>
        <dbReference type="Pfam" id="PF13657"/>
    </source>
</evidence>
<dbReference type="NCBIfam" id="TIGR03071">
    <property type="entry name" value="couple_hipA"/>
    <property type="match status" value="1"/>
</dbReference>
<dbReference type="AlphaFoldDB" id="A0A4R2NJB3"/>
<feature type="domain" description="HipA N-terminal subdomain 1" evidence="1">
    <location>
        <begin position="4"/>
        <end position="93"/>
    </location>
</feature>
<comment type="caution">
    <text evidence="2">The sequence shown here is derived from an EMBL/GenBank/DDBJ whole genome shotgun (WGS) entry which is preliminary data.</text>
</comment>
<dbReference type="OrthoDB" id="9805913at2"/>
<dbReference type="Pfam" id="PF13657">
    <property type="entry name" value="Couple_hipA"/>
    <property type="match status" value="1"/>
</dbReference>
<dbReference type="Proteomes" id="UP000295733">
    <property type="component" value="Unassembled WGS sequence"/>
</dbReference>
<dbReference type="RefSeq" id="WP_132604476.1">
    <property type="nucleotide sequence ID" value="NZ_NRRP01000003.1"/>
</dbReference>
<protein>
    <submittedName>
        <fullName evidence="2">HipA-like protein</fullName>
    </submittedName>
</protein>
<evidence type="ECO:0000313" key="2">
    <source>
        <dbReference type="EMBL" id="TCP21547.1"/>
    </source>
</evidence>